<dbReference type="AlphaFoldDB" id="A0A8J5VL21"/>
<keyword evidence="1" id="KW-0472">Membrane</keyword>
<comment type="caution">
    <text evidence="2">The sequence shown here is derived from an EMBL/GenBank/DDBJ whole genome shotgun (WGS) entry which is preliminary data.</text>
</comment>
<dbReference type="Proteomes" id="UP000729402">
    <property type="component" value="Unassembled WGS sequence"/>
</dbReference>
<reference evidence="2" key="1">
    <citation type="journal article" date="2021" name="bioRxiv">
        <title>Whole Genome Assembly and Annotation of Northern Wild Rice, Zizania palustris L., Supports a Whole Genome Duplication in the Zizania Genus.</title>
        <authorList>
            <person name="Haas M."/>
            <person name="Kono T."/>
            <person name="Macchietto M."/>
            <person name="Millas R."/>
            <person name="McGilp L."/>
            <person name="Shao M."/>
            <person name="Duquette J."/>
            <person name="Hirsch C.N."/>
            <person name="Kimball J."/>
        </authorList>
    </citation>
    <scope>NUCLEOTIDE SEQUENCE</scope>
    <source>
        <tissue evidence="2">Fresh leaf tissue</tissue>
    </source>
</reference>
<accession>A0A8J5VL21</accession>
<dbReference type="OrthoDB" id="784993at2759"/>
<evidence type="ECO:0000313" key="2">
    <source>
        <dbReference type="EMBL" id="KAG8051348.1"/>
    </source>
</evidence>
<sequence>MSCCKKWGKILEVLKNWPKRSIQVIIVTDGPPKTNAPVWCAVPFEHEGILSSLSAVLSTIIGVHYGHVLVHMKRHIDRLKQWFIVGISLLALGLILHFSHAIPLNKQLYTFSYICVSAGAAGIVFCMFYFQVDVLNLHHPLSPCSWSA</sequence>
<keyword evidence="1" id="KW-0812">Transmembrane</keyword>
<feature type="transmembrane region" description="Helical" evidence="1">
    <location>
        <begin position="82"/>
        <end position="102"/>
    </location>
</feature>
<dbReference type="EMBL" id="JAAALK010000289">
    <property type="protein sequence ID" value="KAG8051348.1"/>
    <property type="molecule type" value="Genomic_DNA"/>
</dbReference>
<gene>
    <name evidence="2" type="ORF">GUJ93_ZPchr0009g1762</name>
</gene>
<evidence type="ECO:0008006" key="4">
    <source>
        <dbReference type="Google" id="ProtNLM"/>
    </source>
</evidence>
<reference evidence="2" key="2">
    <citation type="submission" date="2021-02" db="EMBL/GenBank/DDBJ databases">
        <authorList>
            <person name="Kimball J.A."/>
            <person name="Haas M.W."/>
            <person name="Macchietto M."/>
            <person name="Kono T."/>
            <person name="Duquette J."/>
            <person name="Shao M."/>
        </authorList>
    </citation>
    <scope>NUCLEOTIDE SEQUENCE</scope>
    <source>
        <tissue evidence="2">Fresh leaf tissue</tissue>
    </source>
</reference>
<organism evidence="2 3">
    <name type="scientific">Zizania palustris</name>
    <name type="common">Northern wild rice</name>
    <dbReference type="NCBI Taxonomy" id="103762"/>
    <lineage>
        <taxon>Eukaryota</taxon>
        <taxon>Viridiplantae</taxon>
        <taxon>Streptophyta</taxon>
        <taxon>Embryophyta</taxon>
        <taxon>Tracheophyta</taxon>
        <taxon>Spermatophyta</taxon>
        <taxon>Magnoliopsida</taxon>
        <taxon>Liliopsida</taxon>
        <taxon>Poales</taxon>
        <taxon>Poaceae</taxon>
        <taxon>BOP clade</taxon>
        <taxon>Oryzoideae</taxon>
        <taxon>Oryzeae</taxon>
        <taxon>Zizaniinae</taxon>
        <taxon>Zizania</taxon>
    </lineage>
</organism>
<proteinExistence type="predicted"/>
<dbReference type="PANTHER" id="PTHR31061:SF25">
    <property type="entry name" value="HEPARAN-ALPHA-GLUCOSAMINIDE N-ACETYLTRANSFERASE-LIKE PROTEIN (DUF1624)"/>
    <property type="match status" value="1"/>
</dbReference>
<keyword evidence="3" id="KW-1185">Reference proteome</keyword>
<keyword evidence="1" id="KW-1133">Transmembrane helix</keyword>
<evidence type="ECO:0000313" key="3">
    <source>
        <dbReference type="Proteomes" id="UP000729402"/>
    </source>
</evidence>
<name>A0A8J5VL21_ZIZPA</name>
<protein>
    <recommendedName>
        <fullName evidence="4">Heparan-alpha-glucosaminide N-acetyltransferase catalytic domain-containing protein</fullName>
    </recommendedName>
</protein>
<feature type="transmembrane region" description="Helical" evidence="1">
    <location>
        <begin position="108"/>
        <end position="130"/>
    </location>
</feature>
<dbReference type="PANTHER" id="PTHR31061">
    <property type="entry name" value="LD22376P"/>
    <property type="match status" value="1"/>
</dbReference>
<evidence type="ECO:0000256" key="1">
    <source>
        <dbReference type="SAM" id="Phobius"/>
    </source>
</evidence>